<keyword evidence="2" id="KW-1185">Reference proteome</keyword>
<reference evidence="1" key="1">
    <citation type="submission" date="2021-01" db="EMBL/GenBank/DDBJ databases">
        <title>Whole genome shotgun sequence of Planobispora rosea NBRC 15558.</title>
        <authorList>
            <person name="Komaki H."/>
            <person name="Tamura T."/>
        </authorList>
    </citation>
    <scope>NUCLEOTIDE SEQUENCE</scope>
    <source>
        <strain evidence="1">NBRC 15558</strain>
    </source>
</reference>
<comment type="caution">
    <text evidence="1">The sequence shown here is derived from an EMBL/GenBank/DDBJ whole genome shotgun (WGS) entry which is preliminary data.</text>
</comment>
<evidence type="ECO:0000313" key="2">
    <source>
        <dbReference type="Proteomes" id="UP000655044"/>
    </source>
</evidence>
<dbReference type="EMBL" id="BOOI01000031">
    <property type="protein sequence ID" value="GIH85050.1"/>
    <property type="molecule type" value="Genomic_DNA"/>
</dbReference>
<name>A0A8J3S1B3_PLARO</name>
<gene>
    <name evidence="1" type="ORF">Pro02_34580</name>
</gene>
<proteinExistence type="predicted"/>
<dbReference type="AlphaFoldDB" id="A0A8J3S1B3"/>
<accession>A0A8J3S1B3</accession>
<protein>
    <submittedName>
        <fullName evidence="1">Uncharacterized protein</fullName>
    </submittedName>
</protein>
<dbReference type="Proteomes" id="UP000655044">
    <property type="component" value="Unassembled WGS sequence"/>
</dbReference>
<organism evidence="1 2">
    <name type="scientific">Planobispora rosea</name>
    <dbReference type="NCBI Taxonomy" id="35762"/>
    <lineage>
        <taxon>Bacteria</taxon>
        <taxon>Bacillati</taxon>
        <taxon>Actinomycetota</taxon>
        <taxon>Actinomycetes</taxon>
        <taxon>Streptosporangiales</taxon>
        <taxon>Streptosporangiaceae</taxon>
        <taxon>Planobispora</taxon>
    </lineage>
</organism>
<sequence length="62" mass="6585">MHTDTPARRTACERRGAVGVVSAGGITYRCKMYAEPNDPALAVASASVDGERTVLEVFLEST</sequence>
<evidence type="ECO:0000313" key="1">
    <source>
        <dbReference type="EMBL" id="GIH85050.1"/>
    </source>
</evidence>